<sequence length="430" mass="44727">MSAIIMAQSIMFITLILMVIGRTPLYLTAIIGSTLAALTVGIPLYGGEGVSIAKLVINGLNPVLADMTGILLFIGIMHKTGFLSVIIRDVIKLGNYVGGGPGIITAASIAAGFIGMMVGFTQAVITGVIAGPAALKLGVKPDPAAGALQHANILGCGAGFAHPTQVAIITMTGVGFGMVNVYGAITAAAVMVLAYWRMHKDVIASGTLQKYSAEEMEKILKEFESHSSHISSITAIIPFAILVIGFVLKMPIFIVGFFASLITILLAKINPTEGEKAMVDGVQKIAVPLVATICFLYMSGVINNIGIAALLSEWLKPGLDTAPILLLFGISLLTGIITQSYSASAAIILPFLDIVLKAGGHPMLAAVAAISGGNLGQYFLTGGPVSGLSTVTPVVQGSSLLLANRFQRPNIAFSWLVALFLLITLGYIYQ</sequence>
<keyword evidence="1" id="KW-0472">Membrane</keyword>
<proteinExistence type="predicted"/>
<feature type="transmembrane region" description="Helical" evidence="1">
    <location>
        <begin position="70"/>
        <end position="91"/>
    </location>
</feature>
<dbReference type="EMBL" id="JPXY01000015">
    <property type="protein sequence ID" value="KGQ33317.1"/>
    <property type="molecule type" value="Genomic_DNA"/>
</dbReference>
<feature type="transmembrane region" description="Helical" evidence="1">
    <location>
        <begin position="228"/>
        <end position="246"/>
    </location>
</feature>
<evidence type="ECO:0000313" key="2">
    <source>
        <dbReference type="EMBL" id="KGQ33317.1"/>
    </source>
</evidence>
<feature type="transmembrane region" description="Helical" evidence="1">
    <location>
        <begin position="12"/>
        <end position="45"/>
    </location>
</feature>
<dbReference type="Proteomes" id="UP000030418">
    <property type="component" value="Unassembled WGS sequence"/>
</dbReference>
<feature type="transmembrane region" description="Helical" evidence="1">
    <location>
        <begin position="289"/>
        <end position="312"/>
    </location>
</feature>
<keyword evidence="1" id="KW-1133">Transmembrane helix</keyword>
<dbReference type="RefSeq" id="WP_039134356.1">
    <property type="nucleotide sequence ID" value="NZ_JPXY01000015.1"/>
</dbReference>
<evidence type="ECO:0000313" key="3">
    <source>
        <dbReference type="Proteomes" id="UP000030418"/>
    </source>
</evidence>
<feature type="transmembrane region" description="Helical" evidence="1">
    <location>
        <begin position="324"/>
        <end position="351"/>
    </location>
</feature>
<gene>
    <name evidence="2" type="ORF">P375_03395</name>
</gene>
<feature type="transmembrane region" description="Helical" evidence="1">
    <location>
        <begin position="411"/>
        <end position="429"/>
    </location>
</feature>
<feature type="transmembrane region" description="Helical" evidence="1">
    <location>
        <begin position="174"/>
        <end position="196"/>
    </location>
</feature>
<reference evidence="2 3" key="1">
    <citation type="submission" date="2014-08" db="EMBL/GenBank/DDBJ databases">
        <title>Chaperone-usher fimbriae in a diverse selection of Gallibacterium genomes.</title>
        <authorList>
            <person name="Kudirkiene E."/>
            <person name="Bager R.J."/>
            <person name="Johnson T.J."/>
            <person name="Bojesen A.M."/>
        </authorList>
    </citation>
    <scope>NUCLEOTIDE SEQUENCE [LARGE SCALE GENOMIC DNA]</scope>
    <source>
        <strain evidence="2 3">CCM5976</strain>
    </source>
</reference>
<accession>A0A0A2XQS2</accession>
<feature type="transmembrane region" description="Helical" evidence="1">
    <location>
        <begin position="103"/>
        <end position="130"/>
    </location>
</feature>
<dbReference type="AlphaFoldDB" id="A0A0A2XQS2"/>
<name>A0A0A2XQS2_9PAST</name>
<evidence type="ECO:0000256" key="1">
    <source>
        <dbReference type="SAM" id="Phobius"/>
    </source>
</evidence>
<comment type="caution">
    <text evidence="2">The sequence shown here is derived from an EMBL/GenBank/DDBJ whole genome shotgun (WGS) entry which is preliminary data.</text>
</comment>
<keyword evidence="3" id="KW-1185">Reference proteome</keyword>
<feature type="transmembrane region" description="Helical" evidence="1">
    <location>
        <begin position="252"/>
        <end position="269"/>
    </location>
</feature>
<organism evidence="2 3">
    <name type="scientific">Gallibacterium genomosp. 2</name>
    <dbReference type="NCBI Taxonomy" id="155517"/>
    <lineage>
        <taxon>Bacteria</taxon>
        <taxon>Pseudomonadati</taxon>
        <taxon>Pseudomonadota</taxon>
        <taxon>Gammaproteobacteria</taxon>
        <taxon>Pasteurellales</taxon>
        <taxon>Pasteurellaceae</taxon>
        <taxon>Gallibacterium</taxon>
    </lineage>
</organism>
<protein>
    <submittedName>
        <fullName evidence="2">Citrate transporter</fullName>
    </submittedName>
</protein>
<keyword evidence="1" id="KW-0812">Transmembrane</keyword>